<evidence type="ECO:0000313" key="3">
    <source>
        <dbReference type="Proteomes" id="UP000494256"/>
    </source>
</evidence>
<dbReference type="OrthoDB" id="10263272at2759"/>
<proteinExistence type="predicted"/>
<name>A0A8S1B6C3_ARCPL</name>
<dbReference type="Proteomes" id="UP000494256">
    <property type="component" value="Unassembled WGS sequence"/>
</dbReference>
<feature type="compositionally biased region" description="Basic and acidic residues" evidence="1">
    <location>
        <begin position="82"/>
        <end position="91"/>
    </location>
</feature>
<feature type="compositionally biased region" description="Basic and acidic residues" evidence="1">
    <location>
        <begin position="135"/>
        <end position="155"/>
    </location>
</feature>
<accession>A0A8S1B6C3</accession>
<organism evidence="2 3">
    <name type="scientific">Arctia plantaginis</name>
    <name type="common">Wood tiger moth</name>
    <name type="synonym">Phalaena plantaginis</name>
    <dbReference type="NCBI Taxonomy" id="874455"/>
    <lineage>
        <taxon>Eukaryota</taxon>
        <taxon>Metazoa</taxon>
        <taxon>Ecdysozoa</taxon>
        <taxon>Arthropoda</taxon>
        <taxon>Hexapoda</taxon>
        <taxon>Insecta</taxon>
        <taxon>Pterygota</taxon>
        <taxon>Neoptera</taxon>
        <taxon>Endopterygota</taxon>
        <taxon>Lepidoptera</taxon>
        <taxon>Glossata</taxon>
        <taxon>Ditrysia</taxon>
        <taxon>Noctuoidea</taxon>
        <taxon>Erebidae</taxon>
        <taxon>Arctiinae</taxon>
        <taxon>Arctia</taxon>
    </lineage>
</organism>
<feature type="compositionally biased region" description="Low complexity" evidence="1">
    <location>
        <begin position="70"/>
        <end position="80"/>
    </location>
</feature>
<evidence type="ECO:0000256" key="1">
    <source>
        <dbReference type="SAM" id="MobiDB-lite"/>
    </source>
</evidence>
<protein>
    <submittedName>
        <fullName evidence="2">Uncharacterized protein</fullName>
    </submittedName>
</protein>
<sequence length="155" mass="17168">MALCWARFSHRSLELKAASVIEFRVLYASPQRQAAKKASENMRSIYCCPKRDEQNSVTDKQTSGDDTKAKTPVKSSSKPPGKGKEMKEGHGKISRKKSKELEKEPIAYVPQRQAAKKAAAHIKSGLGTKLPATEMDEKKKDDQIDPIKSSAHEEG</sequence>
<dbReference type="AlphaFoldDB" id="A0A8S1B6C3"/>
<dbReference type="EMBL" id="CADEBD010000390">
    <property type="protein sequence ID" value="CAB3253430.1"/>
    <property type="molecule type" value="Genomic_DNA"/>
</dbReference>
<feature type="region of interest" description="Disordered" evidence="1">
    <location>
        <begin position="46"/>
        <end position="155"/>
    </location>
</feature>
<gene>
    <name evidence="2" type="ORF">APLA_LOCUS14310</name>
</gene>
<reference evidence="2 3" key="1">
    <citation type="submission" date="2020-04" db="EMBL/GenBank/DDBJ databases">
        <authorList>
            <person name="Wallbank WR R."/>
            <person name="Pardo Diaz C."/>
            <person name="Kozak K."/>
            <person name="Martin S."/>
            <person name="Jiggins C."/>
            <person name="Moest M."/>
            <person name="Warren A I."/>
            <person name="Byers J.R.P. K."/>
            <person name="Montejo-Kovacevich G."/>
            <person name="Yen C E."/>
        </authorList>
    </citation>
    <scope>NUCLEOTIDE SEQUENCE [LARGE SCALE GENOMIC DNA]</scope>
</reference>
<comment type="caution">
    <text evidence="2">The sequence shown here is derived from an EMBL/GenBank/DDBJ whole genome shotgun (WGS) entry which is preliminary data.</text>
</comment>
<evidence type="ECO:0000313" key="2">
    <source>
        <dbReference type="EMBL" id="CAB3253430.1"/>
    </source>
</evidence>